<dbReference type="PROSITE" id="PS00028">
    <property type="entry name" value="ZINC_FINGER_C2H2_1"/>
    <property type="match status" value="4"/>
</dbReference>
<comment type="caution">
    <text evidence="7">The sequence shown here is derived from an EMBL/GenBank/DDBJ whole genome shotgun (WGS) entry which is preliminary data.</text>
</comment>
<dbReference type="InterPro" id="IPR036236">
    <property type="entry name" value="Znf_C2H2_sf"/>
</dbReference>
<keyword evidence="3 5" id="KW-0863">Zinc-finger</keyword>
<dbReference type="Gene3D" id="3.30.160.60">
    <property type="entry name" value="Classic Zinc Finger"/>
    <property type="match status" value="5"/>
</dbReference>
<keyword evidence="8" id="KW-1185">Reference proteome</keyword>
<proteinExistence type="predicted"/>
<accession>A0A9P0LHR6</accession>
<evidence type="ECO:0000256" key="3">
    <source>
        <dbReference type="ARBA" id="ARBA00022771"/>
    </source>
</evidence>
<dbReference type="SMART" id="SM00355">
    <property type="entry name" value="ZnF_C2H2"/>
    <property type="match status" value="7"/>
</dbReference>
<protein>
    <recommendedName>
        <fullName evidence="6">C2H2-type domain-containing protein</fullName>
    </recommendedName>
</protein>
<dbReference type="FunFam" id="3.30.160.60:FF:000100">
    <property type="entry name" value="Zinc finger 45-like"/>
    <property type="match status" value="1"/>
</dbReference>
<dbReference type="PANTHER" id="PTHR16515:SF32">
    <property type="entry name" value="PR DOMAIN ZINC FINGER PROTEIN 5"/>
    <property type="match status" value="1"/>
</dbReference>
<dbReference type="EMBL" id="CAKOFQ010007208">
    <property type="protein sequence ID" value="CAH1994833.1"/>
    <property type="molecule type" value="Genomic_DNA"/>
</dbReference>
<dbReference type="Proteomes" id="UP001152888">
    <property type="component" value="Unassembled WGS sequence"/>
</dbReference>
<evidence type="ECO:0000313" key="7">
    <source>
        <dbReference type="EMBL" id="CAH1994833.1"/>
    </source>
</evidence>
<dbReference type="GO" id="GO:0003700">
    <property type="term" value="F:DNA-binding transcription factor activity"/>
    <property type="evidence" value="ECO:0007669"/>
    <property type="project" value="TreeGrafter"/>
</dbReference>
<dbReference type="GO" id="GO:0045892">
    <property type="term" value="P:negative regulation of DNA-templated transcription"/>
    <property type="evidence" value="ECO:0007669"/>
    <property type="project" value="TreeGrafter"/>
</dbReference>
<evidence type="ECO:0000256" key="5">
    <source>
        <dbReference type="PROSITE-ProRule" id="PRU00042"/>
    </source>
</evidence>
<dbReference type="GO" id="GO:0008270">
    <property type="term" value="F:zinc ion binding"/>
    <property type="evidence" value="ECO:0007669"/>
    <property type="project" value="UniProtKB-KW"/>
</dbReference>
<dbReference type="InterPro" id="IPR050331">
    <property type="entry name" value="Zinc_finger"/>
</dbReference>
<sequence length="276" mass="32298">MNCEVTKSESDVALKKFECDLCGKLFKQRSGLTAHQKEVHIKALNYTCDECGMRFVKKFKLTRHIRQAHSQESKLFCPHCEAGFGETYFLREHIRVRHENMRYSCQECGKEYESRCGLISHMSLHRNEKYRCALCEKVCPNKQQLRRHKCVKVNTYPCNKCGKEFTAKKHMVAHKRTTIECNEKRRYHCQRCGEQFTAKTKIANHIRQEHQPDPKIPYCKLEHNYSKSSKQAQSRPEPILDESFQMGDTAQEINTIVIDSDGTDCDSDFSVYEQLV</sequence>
<keyword evidence="2" id="KW-0677">Repeat</keyword>
<dbReference type="AlphaFoldDB" id="A0A9P0LHR6"/>
<dbReference type="InterPro" id="IPR013087">
    <property type="entry name" value="Znf_C2H2_type"/>
</dbReference>
<feature type="domain" description="C2H2-type" evidence="6">
    <location>
        <begin position="187"/>
        <end position="215"/>
    </location>
</feature>
<dbReference type="PROSITE" id="PS50157">
    <property type="entry name" value="ZINC_FINGER_C2H2_2"/>
    <property type="match status" value="6"/>
</dbReference>
<evidence type="ECO:0000259" key="6">
    <source>
        <dbReference type="PROSITE" id="PS50157"/>
    </source>
</evidence>
<dbReference type="Pfam" id="PF00096">
    <property type="entry name" value="zf-C2H2"/>
    <property type="match status" value="4"/>
</dbReference>
<feature type="domain" description="C2H2-type" evidence="6">
    <location>
        <begin position="103"/>
        <end position="130"/>
    </location>
</feature>
<feature type="domain" description="C2H2-type" evidence="6">
    <location>
        <begin position="17"/>
        <end position="40"/>
    </location>
</feature>
<evidence type="ECO:0000256" key="2">
    <source>
        <dbReference type="ARBA" id="ARBA00022737"/>
    </source>
</evidence>
<reference evidence="7" key="1">
    <citation type="submission" date="2022-03" db="EMBL/GenBank/DDBJ databases">
        <authorList>
            <person name="Sayadi A."/>
        </authorList>
    </citation>
    <scope>NUCLEOTIDE SEQUENCE</scope>
</reference>
<feature type="domain" description="C2H2-type" evidence="6">
    <location>
        <begin position="46"/>
        <end position="74"/>
    </location>
</feature>
<name>A0A9P0LHR6_ACAOB</name>
<dbReference type="GO" id="GO:0000977">
    <property type="term" value="F:RNA polymerase II transcription regulatory region sequence-specific DNA binding"/>
    <property type="evidence" value="ECO:0007669"/>
    <property type="project" value="TreeGrafter"/>
</dbReference>
<organism evidence="7 8">
    <name type="scientific">Acanthoscelides obtectus</name>
    <name type="common">Bean weevil</name>
    <name type="synonym">Bruchus obtectus</name>
    <dbReference type="NCBI Taxonomy" id="200917"/>
    <lineage>
        <taxon>Eukaryota</taxon>
        <taxon>Metazoa</taxon>
        <taxon>Ecdysozoa</taxon>
        <taxon>Arthropoda</taxon>
        <taxon>Hexapoda</taxon>
        <taxon>Insecta</taxon>
        <taxon>Pterygota</taxon>
        <taxon>Neoptera</taxon>
        <taxon>Endopterygota</taxon>
        <taxon>Coleoptera</taxon>
        <taxon>Polyphaga</taxon>
        <taxon>Cucujiformia</taxon>
        <taxon>Chrysomeloidea</taxon>
        <taxon>Chrysomelidae</taxon>
        <taxon>Bruchinae</taxon>
        <taxon>Bruchini</taxon>
        <taxon>Acanthoscelides</taxon>
    </lineage>
</organism>
<dbReference type="OrthoDB" id="8922241at2759"/>
<keyword evidence="1" id="KW-0479">Metal-binding</keyword>
<feature type="domain" description="C2H2-type" evidence="6">
    <location>
        <begin position="156"/>
        <end position="185"/>
    </location>
</feature>
<dbReference type="SUPFAM" id="SSF57667">
    <property type="entry name" value="beta-beta-alpha zinc fingers"/>
    <property type="match status" value="3"/>
</dbReference>
<evidence type="ECO:0000313" key="8">
    <source>
        <dbReference type="Proteomes" id="UP001152888"/>
    </source>
</evidence>
<dbReference type="GO" id="GO:0005634">
    <property type="term" value="C:nucleus"/>
    <property type="evidence" value="ECO:0007669"/>
    <property type="project" value="TreeGrafter"/>
</dbReference>
<keyword evidence="4" id="KW-0862">Zinc</keyword>
<evidence type="ECO:0000256" key="4">
    <source>
        <dbReference type="ARBA" id="ARBA00022833"/>
    </source>
</evidence>
<gene>
    <name evidence="7" type="ORF">ACAOBT_LOCUS22289</name>
</gene>
<dbReference type="PANTHER" id="PTHR16515">
    <property type="entry name" value="PR DOMAIN ZINC FINGER PROTEIN"/>
    <property type="match status" value="1"/>
</dbReference>
<evidence type="ECO:0000256" key="1">
    <source>
        <dbReference type="ARBA" id="ARBA00022723"/>
    </source>
</evidence>
<feature type="domain" description="C2H2-type" evidence="6">
    <location>
        <begin position="75"/>
        <end position="103"/>
    </location>
</feature>